<dbReference type="GO" id="GO:0043022">
    <property type="term" value="F:ribosome binding"/>
    <property type="evidence" value="ECO:0007669"/>
    <property type="project" value="UniProtKB-UniRule"/>
</dbReference>
<organism evidence="14 15">
    <name type="scientific">Cedecea neteri</name>
    <dbReference type="NCBI Taxonomy" id="158822"/>
    <lineage>
        <taxon>Bacteria</taxon>
        <taxon>Pseudomonadati</taxon>
        <taxon>Pseudomonadota</taxon>
        <taxon>Gammaproteobacteria</taxon>
        <taxon>Enterobacterales</taxon>
        <taxon>Enterobacteriaceae</taxon>
        <taxon>Cedecea</taxon>
    </lineage>
</organism>
<evidence type="ECO:0000256" key="6">
    <source>
        <dbReference type="ARBA" id="ARBA00022741"/>
    </source>
</evidence>
<dbReference type="Pfam" id="PF12848">
    <property type="entry name" value="ABC_tran_Xtn"/>
    <property type="match status" value="1"/>
</dbReference>
<keyword evidence="4 12" id="KW-0699">rRNA-binding</keyword>
<evidence type="ECO:0000256" key="5">
    <source>
        <dbReference type="ARBA" id="ARBA00022737"/>
    </source>
</evidence>
<keyword evidence="8 12" id="KW-0067">ATP-binding</keyword>
<sequence length="587" mass="65665">MAQFVYTMHRVGKVVPPKRHILKNISLSFFPGAKIGVLGLNGAGKSTLLRIMAGIDTDIEGEARPQPGIKIGYLPQEPKLNPEHTVRESVEEAVSEVVNALKGLDEVYAKYAEPDADFDKLAAQQGKYEEIIQAHDGHNLNVQLERAADALRLPDWDAKIEKLSGGERRRVALCRLLLEKPDMLLLDEPTNHLDAESVAWLERFLHDFEGTVVAITHDRYFLDNVAGWILELDRGEGIPWEGNYSSWLEQKDQRLAQEASTEAARRKSIEKELEWVRQGAKGRQSKGKARLARFEELNNTEYQKRNETNELFIPPGARLGDKVVEVSNLRKSYGDRLLIDDLSFSVPKGAIVGIIGPNGAGKSTLFRMMSGQEQPDSGSITLGETVKLASVDQFRDAMDNSKTVWEEVSGGQDIMRIGNTEMPSRAYVGRFNFKGVDQGKRVGELSGGERGRLHLAKLLQVGGNVLLLDEPTNDLDIETLRALENALLEFPGCAMVISHDRWFLDRIATHILDYQDEGKVEFFEGNFTEYEEYKKRTLGFRCSGAKTHQVQARYQVNAKGTFTGAFFMASSRSMGLFLSYTFLANPS</sequence>
<keyword evidence="2 12" id="KW-0963">Cytoplasm</keyword>
<keyword evidence="9 12" id="KW-0810">Translation regulation</keyword>
<feature type="region of interest" description="PtIM" evidence="12">
    <location>
        <begin position="242"/>
        <end position="322"/>
    </location>
</feature>
<dbReference type="GO" id="GO:0016887">
    <property type="term" value="F:ATP hydrolysis activity"/>
    <property type="evidence" value="ECO:0007669"/>
    <property type="project" value="UniProtKB-UniRule"/>
</dbReference>
<comment type="function">
    <text evidence="12">A translation factor that gates the progression of the 70S ribosomal initiation complex (IC, containing tRNA(fMet) in the P-site) into the translation elongation cycle by using a mechanism sensitive to the ATP/ADP ratio. Binds to the 70S ribosome E-site where it modulates the state of the translating ribosome during subunit translocation. ATP hydrolysis probably frees it from the ribosome, which can enter the elongation phase.</text>
</comment>
<dbReference type="InterPro" id="IPR027417">
    <property type="entry name" value="P-loop_NTPase"/>
</dbReference>
<comment type="subunit">
    <text evidence="12">Monomer. Probably contacts ribosomal proteins L1, L5, L33 and S7, the 16S and 23S rRNA and the P-site containing tRNA(fMet).</text>
</comment>
<evidence type="ECO:0000256" key="2">
    <source>
        <dbReference type="ARBA" id="ARBA00022490"/>
    </source>
</evidence>
<keyword evidence="7 12" id="KW-0378">Hydrolase</keyword>
<comment type="domain">
    <text evidence="12">The arm domain is inserted in the first ABC transporter domain. Probably contacts ribosomal protein L1.</text>
</comment>
<dbReference type="FunFam" id="3.40.50.300:FF:000183">
    <property type="entry name" value="ABC transporter ATP-binding protein yjjK"/>
    <property type="match status" value="1"/>
</dbReference>
<dbReference type="Proteomes" id="UP000251197">
    <property type="component" value="Unassembled WGS sequence"/>
</dbReference>
<dbReference type="NCBIfam" id="TIGR03719">
    <property type="entry name" value="ABC_ABC_ChvD"/>
    <property type="match status" value="1"/>
</dbReference>
<dbReference type="CDD" id="cd03221">
    <property type="entry name" value="ABCF_EF-3"/>
    <property type="match status" value="2"/>
</dbReference>
<dbReference type="GO" id="GO:0006412">
    <property type="term" value="P:translation"/>
    <property type="evidence" value="ECO:0007669"/>
    <property type="project" value="UniProtKB-KW"/>
</dbReference>
<evidence type="ECO:0000256" key="9">
    <source>
        <dbReference type="ARBA" id="ARBA00022845"/>
    </source>
</evidence>
<evidence type="ECO:0000256" key="11">
    <source>
        <dbReference type="ARBA" id="ARBA00022917"/>
    </source>
</evidence>
<dbReference type="NCBIfam" id="NF008775">
    <property type="entry name" value="PRK11819.1"/>
    <property type="match status" value="1"/>
</dbReference>
<dbReference type="PROSITE" id="PS50893">
    <property type="entry name" value="ABC_TRANSPORTER_2"/>
    <property type="match status" value="2"/>
</dbReference>
<dbReference type="InterPro" id="IPR022374">
    <property type="entry name" value="EttA"/>
</dbReference>
<feature type="domain" description="ABC transporter" evidence="13">
    <location>
        <begin position="6"/>
        <end position="259"/>
    </location>
</feature>
<keyword evidence="6 12" id="KW-0547">Nucleotide-binding</keyword>
<dbReference type="SMART" id="SM00382">
    <property type="entry name" value="AAA"/>
    <property type="match status" value="2"/>
</dbReference>
<dbReference type="FunFam" id="3.40.50.300:FF:000011">
    <property type="entry name" value="Putative ABC transporter ATP-binding component"/>
    <property type="match status" value="1"/>
</dbReference>
<dbReference type="GO" id="GO:0045900">
    <property type="term" value="P:negative regulation of translational elongation"/>
    <property type="evidence" value="ECO:0007669"/>
    <property type="project" value="UniProtKB-UniRule"/>
</dbReference>
<dbReference type="PROSITE" id="PS00211">
    <property type="entry name" value="ABC_TRANSPORTER_1"/>
    <property type="match status" value="1"/>
</dbReference>
<dbReference type="InterPro" id="IPR003439">
    <property type="entry name" value="ABC_transporter-like_ATP-bd"/>
</dbReference>
<evidence type="ECO:0000256" key="12">
    <source>
        <dbReference type="HAMAP-Rule" id="MF_00847"/>
    </source>
</evidence>
<dbReference type="STRING" id="158822.LH23_08555"/>
<evidence type="ECO:0000256" key="8">
    <source>
        <dbReference type="ARBA" id="ARBA00022840"/>
    </source>
</evidence>
<feature type="binding site" evidence="12">
    <location>
        <begin position="356"/>
        <end position="363"/>
    </location>
    <ligand>
        <name>ATP</name>
        <dbReference type="ChEBI" id="CHEBI:30616"/>
        <label>2</label>
    </ligand>
</feature>
<dbReference type="GO" id="GO:0005524">
    <property type="term" value="F:ATP binding"/>
    <property type="evidence" value="ECO:0007669"/>
    <property type="project" value="UniProtKB-UniRule"/>
</dbReference>
<dbReference type="EMBL" id="UAVU01000003">
    <property type="protein sequence ID" value="SQA97557.1"/>
    <property type="molecule type" value="Genomic_DNA"/>
</dbReference>
<dbReference type="PANTHER" id="PTHR43858:SF1">
    <property type="entry name" value="ABC TRANSPORTER-RELATED PROTEIN"/>
    <property type="match status" value="1"/>
</dbReference>
<dbReference type="Gene3D" id="3.40.50.300">
    <property type="entry name" value="P-loop containing nucleotide triphosphate hydrolases"/>
    <property type="match status" value="2"/>
</dbReference>
<protein>
    <recommendedName>
        <fullName evidence="12">Energy-dependent translational throttle protein EttA</fullName>
        <ecNumber evidence="12">3.6.1.-</ecNumber>
    </recommendedName>
    <alternativeName>
        <fullName evidence="12">Translational regulatory factor EttA</fullName>
    </alternativeName>
</protein>
<dbReference type="AlphaFoldDB" id="A0A2X2T573"/>
<evidence type="ECO:0000256" key="7">
    <source>
        <dbReference type="ARBA" id="ARBA00022801"/>
    </source>
</evidence>
<name>A0A2X2T573_9ENTR</name>
<dbReference type="InterPro" id="IPR003593">
    <property type="entry name" value="AAA+_ATPase"/>
</dbReference>
<dbReference type="GO" id="GO:0005737">
    <property type="term" value="C:cytoplasm"/>
    <property type="evidence" value="ECO:0007669"/>
    <property type="project" value="UniProtKB-SubCell"/>
</dbReference>
<keyword evidence="3 12" id="KW-0820">tRNA-binding</keyword>
<proteinExistence type="inferred from homology"/>
<keyword evidence="5 12" id="KW-0677">Repeat</keyword>
<comment type="similarity">
    <text evidence="1 12">Belongs to the ABC transporter superfamily. ABCF family. Translational throttle EttA subfamily.</text>
</comment>
<feature type="domain" description="ABC transporter" evidence="13">
    <location>
        <begin position="324"/>
        <end position="541"/>
    </location>
</feature>
<dbReference type="GO" id="GO:0019843">
    <property type="term" value="F:rRNA binding"/>
    <property type="evidence" value="ECO:0007669"/>
    <property type="project" value="UniProtKB-UniRule"/>
</dbReference>
<reference evidence="14 15" key="1">
    <citation type="submission" date="2018-06" db="EMBL/GenBank/DDBJ databases">
        <authorList>
            <consortium name="Pathogen Informatics"/>
            <person name="Doyle S."/>
        </authorList>
    </citation>
    <scope>NUCLEOTIDE SEQUENCE [LARGE SCALE GENOMIC DNA]</scope>
    <source>
        <strain evidence="14 15">NCTC12120</strain>
    </source>
</reference>
<evidence type="ECO:0000259" key="13">
    <source>
        <dbReference type="PROSITE" id="PS50893"/>
    </source>
</evidence>
<comment type="catalytic activity">
    <reaction evidence="12">
        <text>ATP + H2O = ADP + phosphate + H(+)</text>
        <dbReference type="Rhea" id="RHEA:13065"/>
        <dbReference type="ChEBI" id="CHEBI:15377"/>
        <dbReference type="ChEBI" id="CHEBI:15378"/>
        <dbReference type="ChEBI" id="CHEBI:30616"/>
        <dbReference type="ChEBI" id="CHEBI:43474"/>
        <dbReference type="ChEBI" id="CHEBI:456216"/>
    </reaction>
</comment>
<feature type="region of interest" description="Arm" evidence="12">
    <location>
        <begin position="95"/>
        <end position="139"/>
    </location>
</feature>
<comment type="domain">
    <text evidence="12">The P-site tRNA interaction motif (PtIM domain) probably interacts with the P-site tRNA(fMet) as well as the 23S rRNA.</text>
</comment>
<dbReference type="PANTHER" id="PTHR43858">
    <property type="entry name" value="ENERGY-DEPENDENT TRANSLATIONAL THROTTLE PROTEIN ETTA"/>
    <property type="match status" value="1"/>
</dbReference>
<comment type="subcellular location">
    <subcellularLocation>
        <location evidence="12">Cytoplasm</location>
    </subcellularLocation>
    <text evidence="12">Associates with ribosomes and polysomes.</text>
</comment>
<gene>
    <name evidence="14" type="primary">yjjK_2</name>
    <name evidence="12" type="synonym">ettA</name>
    <name evidence="14" type="ORF">NCTC12120_01391</name>
</gene>
<dbReference type="HAMAP" id="MF_00847">
    <property type="entry name" value="EttA"/>
    <property type="match status" value="1"/>
</dbReference>
<dbReference type="SUPFAM" id="SSF52540">
    <property type="entry name" value="P-loop containing nucleoside triphosphate hydrolases"/>
    <property type="match status" value="2"/>
</dbReference>
<evidence type="ECO:0000256" key="4">
    <source>
        <dbReference type="ARBA" id="ARBA00022730"/>
    </source>
</evidence>
<keyword evidence="10 12" id="KW-0694">RNA-binding</keyword>
<evidence type="ECO:0000313" key="15">
    <source>
        <dbReference type="Proteomes" id="UP000251197"/>
    </source>
</evidence>
<accession>A0A2X2T573</accession>
<dbReference type="Pfam" id="PF00005">
    <property type="entry name" value="ABC_tran"/>
    <property type="match status" value="2"/>
</dbReference>
<evidence type="ECO:0000313" key="14">
    <source>
        <dbReference type="EMBL" id="SQA97557.1"/>
    </source>
</evidence>
<keyword evidence="11 12" id="KW-0648">Protein biosynthesis</keyword>
<evidence type="ECO:0000256" key="1">
    <source>
        <dbReference type="ARBA" id="ARBA00005868"/>
    </source>
</evidence>
<evidence type="ECO:0000256" key="10">
    <source>
        <dbReference type="ARBA" id="ARBA00022884"/>
    </source>
</evidence>
<dbReference type="InterPro" id="IPR017871">
    <property type="entry name" value="ABC_transporter-like_CS"/>
</dbReference>
<evidence type="ECO:0000256" key="3">
    <source>
        <dbReference type="ARBA" id="ARBA00022555"/>
    </source>
</evidence>
<dbReference type="GO" id="GO:0000049">
    <property type="term" value="F:tRNA binding"/>
    <property type="evidence" value="ECO:0007669"/>
    <property type="project" value="UniProtKB-UniRule"/>
</dbReference>
<feature type="binding site" evidence="12">
    <location>
        <begin position="39"/>
        <end position="46"/>
    </location>
    <ligand>
        <name>ATP</name>
        <dbReference type="ChEBI" id="CHEBI:30616"/>
        <label>1</label>
    </ligand>
</feature>
<dbReference type="InterPro" id="IPR032781">
    <property type="entry name" value="ABC_tran_Xtn"/>
</dbReference>
<dbReference type="EC" id="3.6.1.-" evidence="12"/>